<proteinExistence type="inferred from homology"/>
<dbReference type="EMBL" id="ACIO01000399">
    <property type="protein sequence ID" value="EFC97405.1"/>
    <property type="molecule type" value="Genomic_DNA"/>
</dbReference>
<dbReference type="PANTHER" id="PTHR11142:SF22">
    <property type="entry name" value="TRNA PSEUDOURIDINE SYNTHASE A 2"/>
    <property type="match status" value="1"/>
</dbReference>
<evidence type="ECO:0000256" key="1">
    <source>
        <dbReference type="ARBA" id="ARBA00009375"/>
    </source>
</evidence>
<organism evidence="9 10">
    <name type="scientific">Hungatella hathewayi DSM 13479</name>
    <dbReference type="NCBI Taxonomy" id="566550"/>
    <lineage>
        <taxon>Bacteria</taxon>
        <taxon>Bacillati</taxon>
        <taxon>Bacillota</taxon>
        <taxon>Clostridia</taxon>
        <taxon>Lachnospirales</taxon>
        <taxon>Lachnospiraceae</taxon>
        <taxon>Hungatella</taxon>
    </lineage>
</organism>
<dbReference type="AlphaFoldDB" id="D3ALA0"/>
<comment type="catalytic activity">
    <reaction evidence="4 5">
        <text>uridine(38/39/40) in tRNA = pseudouridine(38/39/40) in tRNA</text>
        <dbReference type="Rhea" id="RHEA:22376"/>
        <dbReference type="Rhea" id="RHEA-COMP:10085"/>
        <dbReference type="Rhea" id="RHEA-COMP:10087"/>
        <dbReference type="ChEBI" id="CHEBI:65314"/>
        <dbReference type="ChEBI" id="CHEBI:65315"/>
        <dbReference type="EC" id="5.4.99.12"/>
    </reaction>
</comment>
<dbReference type="InterPro" id="IPR020095">
    <property type="entry name" value="PsdUridine_synth_TruA_C"/>
</dbReference>
<comment type="function">
    <text evidence="4">Formation of pseudouridine at positions 38, 39 and 40 in the anticodon stem and loop of transfer RNAs.</text>
</comment>
<evidence type="ECO:0000259" key="7">
    <source>
        <dbReference type="Pfam" id="PF01416"/>
    </source>
</evidence>
<feature type="transmembrane region" description="Helical" evidence="6">
    <location>
        <begin position="73"/>
        <end position="92"/>
    </location>
</feature>
<sequence length="404" mass="45064">MKMKITKRQCFWSAAAVLYVLFIFSNSMKNADLSSADSGAVLRLVQQVLAAGGVDGTIITEHVIRKTAHFTEYAALGILLCLCFQTYVLPLHSRVLSQVLAGFLVPFADETIQLFVAGRSGQISDVWLDCAGVAFGTILFAAAAWIVSRTGAKKRDKNYKIVLQYDGSRYDGWQKQGNTGNTIQGKLEGILLKLTGRPVEVHGSGRTDAGVHALAQTANFHADTGMTEDQIRAYFNQYLPEDIAVLSVEKVQDKFHSRLNAVQKTYLYRIEMGPKKDVFERKYCYGLGKQLSADRMKEAAACVLGEHDFKSFCGNKKMKKSTVRTISDITIEKEGTKLLIRYTGNGFLYHMVRILTGTLIEIGLEERSPQEMKEILLKLDRQAAGFTAPPEGLFLERVMYEDRE</sequence>
<dbReference type="InterPro" id="IPR006976">
    <property type="entry name" value="VanZ-like"/>
</dbReference>
<feature type="active site" description="Nucleophile" evidence="4">
    <location>
        <position position="208"/>
    </location>
</feature>
<name>D3ALA0_9FIRM</name>
<dbReference type="GO" id="GO:0003723">
    <property type="term" value="F:RNA binding"/>
    <property type="evidence" value="ECO:0007669"/>
    <property type="project" value="InterPro"/>
</dbReference>
<dbReference type="InterPro" id="IPR020103">
    <property type="entry name" value="PsdUridine_synth_cat_dom_sf"/>
</dbReference>
<keyword evidence="6" id="KW-0472">Membrane</keyword>
<dbReference type="Proteomes" id="UP000004968">
    <property type="component" value="Unassembled WGS sequence"/>
</dbReference>
<evidence type="ECO:0000256" key="6">
    <source>
        <dbReference type="SAM" id="Phobius"/>
    </source>
</evidence>
<feature type="domain" description="Pseudouridine synthase I TruA alpha/beta" evidence="7">
    <location>
        <begin position="299"/>
        <end position="401"/>
    </location>
</feature>
<dbReference type="Pfam" id="PF01416">
    <property type="entry name" value="PseudoU_synth_1"/>
    <property type="match status" value="2"/>
</dbReference>
<reference evidence="9 10" key="1">
    <citation type="submission" date="2010-01" db="EMBL/GenBank/DDBJ databases">
        <authorList>
            <person name="Weinstock G."/>
            <person name="Sodergren E."/>
            <person name="Clifton S."/>
            <person name="Fulton L."/>
            <person name="Fulton B."/>
            <person name="Courtney L."/>
            <person name="Fronick C."/>
            <person name="Harrison M."/>
            <person name="Strong C."/>
            <person name="Farmer C."/>
            <person name="Delahaunty K."/>
            <person name="Markovic C."/>
            <person name="Hall O."/>
            <person name="Minx P."/>
            <person name="Tomlinson C."/>
            <person name="Mitreva M."/>
            <person name="Nelson J."/>
            <person name="Hou S."/>
            <person name="Wollam A."/>
            <person name="Pepin K.H."/>
            <person name="Johnson M."/>
            <person name="Bhonagiri V."/>
            <person name="Nash W.E."/>
            <person name="Warren W."/>
            <person name="Chinwalla A."/>
            <person name="Mardis E.R."/>
            <person name="Wilson R.K."/>
        </authorList>
    </citation>
    <scope>NUCLEOTIDE SEQUENCE [LARGE SCALE GENOMIC DNA]</scope>
    <source>
        <strain evidence="9 10">DSM 13479</strain>
    </source>
</reference>
<dbReference type="InterPro" id="IPR020094">
    <property type="entry name" value="TruA/RsuA/RluB/E/F_N"/>
</dbReference>
<dbReference type="GO" id="GO:0031119">
    <property type="term" value="P:tRNA pseudouridine synthesis"/>
    <property type="evidence" value="ECO:0007669"/>
    <property type="project" value="UniProtKB-UniRule"/>
</dbReference>
<dbReference type="NCBIfam" id="NF037970">
    <property type="entry name" value="vanZ_1"/>
    <property type="match status" value="1"/>
</dbReference>
<dbReference type="GO" id="GO:0160147">
    <property type="term" value="F:tRNA pseudouridine(38-40) synthase activity"/>
    <property type="evidence" value="ECO:0007669"/>
    <property type="project" value="UniProtKB-EC"/>
</dbReference>
<feature type="domain" description="VanZ-like" evidence="8">
    <location>
        <begin position="16"/>
        <end position="141"/>
    </location>
</feature>
<evidence type="ECO:0000256" key="4">
    <source>
        <dbReference type="HAMAP-Rule" id="MF_00171"/>
    </source>
</evidence>
<dbReference type="InterPro" id="IPR020097">
    <property type="entry name" value="PsdUridine_synth_TruA_a/b_dom"/>
</dbReference>
<comment type="similarity">
    <text evidence="1 4 5">Belongs to the tRNA pseudouridine synthase TruA family.</text>
</comment>
<keyword evidence="6" id="KW-0812">Transmembrane</keyword>
<feature type="transmembrane region" description="Helical" evidence="6">
    <location>
        <begin position="126"/>
        <end position="147"/>
    </location>
</feature>
<comment type="caution">
    <text evidence="9">The sequence shown here is derived from an EMBL/GenBank/DDBJ whole genome shotgun (WGS) entry which is preliminary data.</text>
</comment>
<dbReference type="CDD" id="cd02570">
    <property type="entry name" value="PseudoU_synth_EcTruA"/>
    <property type="match status" value="1"/>
</dbReference>
<evidence type="ECO:0000256" key="5">
    <source>
        <dbReference type="RuleBase" id="RU003792"/>
    </source>
</evidence>
<dbReference type="Pfam" id="PF04892">
    <property type="entry name" value="VanZ"/>
    <property type="match status" value="1"/>
</dbReference>
<keyword evidence="6" id="KW-1133">Transmembrane helix</keyword>
<dbReference type="PANTHER" id="PTHR11142">
    <property type="entry name" value="PSEUDOURIDYLATE SYNTHASE"/>
    <property type="match status" value="1"/>
</dbReference>
<protein>
    <recommendedName>
        <fullName evidence="4">tRNA pseudouridine synthase A</fullName>
        <ecNumber evidence="4">5.4.99.12</ecNumber>
    </recommendedName>
    <alternativeName>
        <fullName evidence="4">tRNA pseudouridine(38-40) synthase</fullName>
    </alternativeName>
    <alternativeName>
        <fullName evidence="4">tRNA pseudouridylate synthase I</fullName>
    </alternativeName>
    <alternativeName>
        <fullName evidence="4">tRNA-uridine isomerase I</fullName>
    </alternativeName>
</protein>
<feature type="binding site" evidence="4">
    <location>
        <position position="266"/>
    </location>
    <ligand>
        <name>substrate</name>
    </ligand>
</feature>
<comment type="caution">
    <text evidence="4">Lacks conserved residue(s) required for the propagation of feature annotation.</text>
</comment>
<evidence type="ECO:0000313" key="9">
    <source>
        <dbReference type="EMBL" id="EFC97405.1"/>
    </source>
</evidence>
<dbReference type="InterPro" id="IPR001406">
    <property type="entry name" value="PsdUridine_synth_TruA"/>
</dbReference>
<comment type="subunit">
    <text evidence="4">Homodimer.</text>
</comment>
<dbReference type="Gene3D" id="3.30.70.660">
    <property type="entry name" value="Pseudouridine synthase I, catalytic domain, C-terminal subdomain"/>
    <property type="match status" value="1"/>
</dbReference>
<keyword evidence="3 4" id="KW-0413">Isomerase</keyword>
<dbReference type="Gene3D" id="3.30.70.580">
    <property type="entry name" value="Pseudouridine synthase I, catalytic domain, N-terminal subdomain"/>
    <property type="match status" value="1"/>
</dbReference>
<dbReference type="HOGENOM" id="CLU_681099_0_0_9"/>
<accession>D3ALA0</accession>
<evidence type="ECO:0000259" key="8">
    <source>
        <dbReference type="Pfam" id="PF04892"/>
    </source>
</evidence>
<gene>
    <name evidence="4 9" type="primary">truA</name>
    <name evidence="9" type="ORF">CLOSTHATH_04394</name>
</gene>
<dbReference type="SUPFAM" id="SSF55120">
    <property type="entry name" value="Pseudouridine synthase"/>
    <property type="match status" value="1"/>
</dbReference>
<evidence type="ECO:0000313" key="10">
    <source>
        <dbReference type="Proteomes" id="UP000004968"/>
    </source>
</evidence>
<dbReference type="FunFam" id="3.30.70.580:FF:000001">
    <property type="entry name" value="tRNA pseudouridine synthase A"/>
    <property type="match status" value="1"/>
</dbReference>
<dbReference type="EC" id="5.4.99.12" evidence="4"/>
<evidence type="ECO:0000256" key="3">
    <source>
        <dbReference type="ARBA" id="ARBA00023235"/>
    </source>
</evidence>
<keyword evidence="2 4" id="KW-0819">tRNA processing</keyword>
<dbReference type="NCBIfam" id="TIGR00071">
    <property type="entry name" value="hisT_truA"/>
    <property type="match status" value="1"/>
</dbReference>
<evidence type="ECO:0000256" key="2">
    <source>
        <dbReference type="ARBA" id="ARBA00022694"/>
    </source>
</evidence>
<dbReference type="HAMAP" id="MF_00171">
    <property type="entry name" value="TruA"/>
    <property type="match status" value="1"/>
</dbReference>
<feature type="domain" description="Pseudouridine synthase I TruA alpha/beta" evidence="7">
    <location>
        <begin position="164"/>
        <end position="258"/>
    </location>
</feature>